<sequence>MKNLIKLLAILAFIFTSCEKDSSYVDSDIEGINIHSEELIIGKGKSNTVKTTSDVFNPILGEVVGEATLLRNQNGLSFSYKSDGLTPGYAYTMWWVIWNKPENCATPGACLDPDVANPDVEVSIMAAGGHVVGKSGKGYFGGHINEGDDSGSVNELLGLPPAGGLQEGNSFGAEVHLVVRSHGPAIPGEVSEQISTYVGGCDAPFAFPPFSEIPDEIGECGEIEAAIFAPVEM</sequence>
<name>A0A7K1LMZ7_9FLAO</name>
<dbReference type="AlphaFoldDB" id="A0A7K1LMZ7"/>
<gene>
    <name evidence="1" type="ORF">FLP08_06200</name>
</gene>
<keyword evidence="2" id="KW-1185">Reference proteome</keyword>
<dbReference type="Proteomes" id="UP000460416">
    <property type="component" value="Unassembled WGS sequence"/>
</dbReference>
<accession>A0A7K1LMZ7</accession>
<dbReference type="RefSeq" id="WP_156275088.1">
    <property type="nucleotide sequence ID" value="NZ_BAABGI010000001.1"/>
</dbReference>
<proteinExistence type="predicted"/>
<dbReference type="OrthoDB" id="1436618at2"/>
<reference evidence="1 2" key="1">
    <citation type="submission" date="2019-07" db="EMBL/GenBank/DDBJ databases">
        <title>Gramella aestuarii sp. nov., isolated from a tidal flat, and emended description of Gramella echinicola.</title>
        <authorList>
            <person name="Liu L."/>
        </authorList>
    </citation>
    <scope>NUCLEOTIDE SEQUENCE [LARGE SCALE GENOMIC DNA]</scope>
    <source>
        <strain evidence="1 2">BS12</strain>
    </source>
</reference>
<organism evidence="1 2">
    <name type="scientific">Christiangramia aestuarii</name>
    <dbReference type="NCBI Taxonomy" id="1028746"/>
    <lineage>
        <taxon>Bacteria</taxon>
        <taxon>Pseudomonadati</taxon>
        <taxon>Bacteroidota</taxon>
        <taxon>Flavobacteriia</taxon>
        <taxon>Flavobacteriales</taxon>
        <taxon>Flavobacteriaceae</taxon>
        <taxon>Christiangramia</taxon>
    </lineage>
</organism>
<comment type="caution">
    <text evidence="1">The sequence shown here is derived from an EMBL/GenBank/DDBJ whole genome shotgun (WGS) entry which is preliminary data.</text>
</comment>
<evidence type="ECO:0000313" key="1">
    <source>
        <dbReference type="EMBL" id="MUP42157.1"/>
    </source>
</evidence>
<evidence type="ECO:0000313" key="2">
    <source>
        <dbReference type="Proteomes" id="UP000460416"/>
    </source>
</evidence>
<dbReference type="PROSITE" id="PS51257">
    <property type="entry name" value="PROKAR_LIPOPROTEIN"/>
    <property type="match status" value="1"/>
</dbReference>
<dbReference type="EMBL" id="VJVW01000002">
    <property type="protein sequence ID" value="MUP42157.1"/>
    <property type="molecule type" value="Genomic_DNA"/>
</dbReference>
<protein>
    <submittedName>
        <fullName evidence="1">Uncharacterized protein</fullName>
    </submittedName>
</protein>